<keyword evidence="10" id="KW-0347">Helicase</keyword>
<keyword evidence="5" id="KW-0560">Oxidoreductase</keyword>
<evidence type="ECO:0000259" key="9">
    <source>
        <dbReference type="Pfam" id="PF20510"/>
    </source>
</evidence>
<dbReference type="STRING" id="67386.AQI95_14630"/>
<dbReference type="GO" id="GO:0006559">
    <property type="term" value="P:L-phenylalanine catabolic process"/>
    <property type="evidence" value="ECO:0007669"/>
    <property type="project" value="InterPro"/>
</dbReference>
<dbReference type="SUPFAM" id="SSF51182">
    <property type="entry name" value="RmlC-like cupins"/>
    <property type="match status" value="1"/>
</dbReference>
<keyword evidence="11" id="KW-1185">Reference proteome</keyword>
<sequence>MELRPMRSWIHHSRGKVLRQAVTGRHELGGLYEDMITRQGFEGRDAYLYRRSEPTRWKRAGGGAVNRNYDGQLLEPSDRALPGGGPLRLFHNPGLSIWVSRRSANMPYSARNIDGDELYFVHEGTGTFYTEFGPIPYEPGDYVLVPKGVTYRIRPAGPVNYFLVVESAEELGFADTGAFGRRAPFDPGLLYVPSPELDELGDGCDENGKWPVRLKMRGEHTTVVFDLDPIDVEGWSGDLFPFKMNIRDYRPIMSDRIHVMPSAYAVFATSTFMVGNFLPRPFESAPDAEQFPPYHRNVDYDEFTFFHSGTVLGMPIAPATMSLVPQGLHHGLPAELQEQVTKNLKPGDRIDTEVVFVDTKVPLTPTAEADATRHTGQDSGRIGM</sequence>
<keyword evidence="10" id="KW-0378">Hydrolase</keyword>
<dbReference type="InterPro" id="IPR011051">
    <property type="entry name" value="RmlC_Cupin_sf"/>
</dbReference>
<dbReference type="PANTHER" id="PTHR11056">
    <property type="entry name" value="HOMOGENTISATE 1,2-DIOXYGENASE"/>
    <property type="match status" value="1"/>
</dbReference>
<name>A0A101P743_9ACTN</name>
<dbReference type="PANTHER" id="PTHR11056:SF0">
    <property type="entry name" value="HOMOGENTISATE 1,2-DIOXYGENASE"/>
    <property type="match status" value="1"/>
</dbReference>
<gene>
    <name evidence="10" type="ORF">AQI95_14630</name>
</gene>
<evidence type="ECO:0000313" key="11">
    <source>
        <dbReference type="Proteomes" id="UP000053127"/>
    </source>
</evidence>
<keyword evidence="6 8" id="KW-0408">Iron</keyword>
<evidence type="ECO:0000256" key="1">
    <source>
        <dbReference type="ARBA" id="ARBA00001962"/>
    </source>
</evidence>
<evidence type="ECO:0000313" key="10">
    <source>
        <dbReference type="EMBL" id="KUN06135.1"/>
    </source>
</evidence>
<keyword evidence="4" id="KW-0223">Dioxygenase</keyword>
<organism evidence="10 11">
    <name type="scientific">Streptomyces yokosukanensis</name>
    <dbReference type="NCBI Taxonomy" id="67386"/>
    <lineage>
        <taxon>Bacteria</taxon>
        <taxon>Bacillati</taxon>
        <taxon>Actinomycetota</taxon>
        <taxon>Actinomycetes</taxon>
        <taxon>Kitasatosporales</taxon>
        <taxon>Streptomycetaceae</taxon>
        <taxon>Streptomyces</taxon>
    </lineage>
</organism>
<comment type="caution">
    <text evidence="10">The sequence shown here is derived from an EMBL/GenBank/DDBJ whole genome shotgun (WGS) entry which is preliminary data.</text>
</comment>
<feature type="active site" description="Proton acceptor" evidence="7">
    <location>
        <position position="258"/>
    </location>
</feature>
<dbReference type="Pfam" id="PF20510">
    <property type="entry name" value="HgmA_N"/>
    <property type="match status" value="1"/>
</dbReference>
<dbReference type="GO" id="GO:0004411">
    <property type="term" value="F:homogentisate 1,2-dioxygenase activity"/>
    <property type="evidence" value="ECO:0007669"/>
    <property type="project" value="InterPro"/>
</dbReference>
<dbReference type="AlphaFoldDB" id="A0A101P743"/>
<comment type="cofactor">
    <cofactor evidence="1 8">
        <name>Fe cation</name>
        <dbReference type="ChEBI" id="CHEBI:24875"/>
    </cofactor>
</comment>
<dbReference type="OrthoDB" id="9811253at2"/>
<dbReference type="Gene3D" id="2.60.120.10">
    <property type="entry name" value="Jelly Rolls"/>
    <property type="match status" value="1"/>
</dbReference>
<evidence type="ECO:0000256" key="4">
    <source>
        <dbReference type="ARBA" id="ARBA00022964"/>
    </source>
</evidence>
<keyword evidence="3 8" id="KW-0479">Metal-binding</keyword>
<feature type="binding site" evidence="8">
    <location>
        <position position="295"/>
    </location>
    <ligand>
        <name>Fe cation</name>
        <dbReference type="ChEBI" id="CHEBI:24875"/>
    </ligand>
</feature>
<keyword evidence="10" id="KW-0067">ATP-binding</keyword>
<evidence type="ECO:0000256" key="7">
    <source>
        <dbReference type="PIRSR" id="PIRSR605708-1"/>
    </source>
</evidence>
<proteinExistence type="inferred from homology"/>
<dbReference type="GO" id="GO:0005737">
    <property type="term" value="C:cytoplasm"/>
    <property type="evidence" value="ECO:0007669"/>
    <property type="project" value="TreeGrafter"/>
</dbReference>
<accession>A0A101P743</accession>
<dbReference type="InterPro" id="IPR014710">
    <property type="entry name" value="RmlC-like_jellyroll"/>
</dbReference>
<feature type="binding site" evidence="8">
    <location>
        <position position="330"/>
    </location>
    <ligand>
        <name>homogentisate</name>
        <dbReference type="ChEBI" id="CHEBI:16169"/>
    </ligand>
</feature>
<reference evidence="10 11" key="1">
    <citation type="submission" date="2015-10" db="EMBL/GenBank/DDBJ databases">
        <title>Draft genome sequence of Streptomyces yokosukanensis DSM 40224, type strain for the species Streptomyces yokosukanensis.</title>
        <authorList>
            <person name="Ruckert C."/>
            <person name="Winkler A."/>
            <person name="Kalinowski J."/>
            <person name="Kampfer P."/>
            <person name="Glaeser S."/>
        </authorList>
    </citation>
    <scope>NUCLEOTIDE SEQUENCE [LARGE SCALE GENOMIC DNA]</scope>
    <source>
        <strain evidence="10 11">DSM 40224</strain>
    </source>
</reference>
<protein>
    <submittedName>
        <fullName evidence="10">DNA helicase RuvA</fullName>
    </submittedName>
</protein>
<dbReference type="GO" id="GO:0006570">
    <property type="term" value="P:tyrosine metabolic process"/>
    <property type="evidence" value="ECO:0007669"/>
    <property type="project" value="InterPro"/>
</dbReference>
<dbReference type="InterPro" id="IPR046452">
    <property type="entry name" value="HgmA_N"/>
</dbReference>
<dbReference type="InterPro" id="IPR005708">
    <property type="entry name" value="Homogentis_dOase"/>
</dbReference>
<feature type="binding site" evidence="8">
    <location>
        <position position="301"/>
    </location>
    <ligand>
        <name>Fe cation</name>
        <dbReference type="ChEBI" id="CHEBI:24875"/>
    </ligand>
</feature>
<comment type="similarity">
    <text evidence="2">Belongs to the homogentisate dioxygenase family.</text>
</comment>
<evidence type="ECO:0000256" key="3">
    <source>
        <dbReference type="ARBA" id="ARBA00022723"/>
    </source>
</evidence>
<dbReference type="EMBL" id="LMWN01000018">
    <property type="protein sequence ID" value="KUN06135.1"/>
    <property type="molecule type" value="Genomic_DNA"/>
</dbReference>
<evidence type="ECO:0000256" key="6">
    <source>
        <dbReference type="ARBA" id="ARBA00023004"/>
    </source>
</evidence>
<feature type="domain" description="Homogentisate 1,2-dioxygenase N-terminal" evidence="9">
    <location>
        <begin position="92"/>
        <end position="245"/>
    </location>
</feature>
<feature type="binding site" evidence="8">
    <location>
        <position position="330"/>
    </location>
    <ligand>
        <name>Fe cation</name>
        <dbReference type="ChEBI" id="CHEBI:24875"/>
    </ligand>
</feature>
<dbReference type="GO" id="GO:0004386">
    <property type="term" value="F:helicase activity"/>
    <property type="evidence" value="ECO:0007669"/>
    <property type="project" value="UniProtKB-KW"/>
</dbReference>
<dbReference type="Proteomes" id="UP000053127">
    <property type="component" value="Unassembled WGS sequence"/>
</dbReference>
<evidence type="ECO:0000256" key="8">
    <source>
        <dbReference type="PIRSR" id="PIRSR605708-2"/>
    </source>
</evidence>
<dbReference type="GO" id="GO:0046872">
    <property type="term" value="F:metal ion binding"/>
    <property type="evidence" value="ECO:0007669"/>
    <property type="project" value="UniProtKB-KW"/>
</dbReference>
<evidence type="ECO:0000256" key="2">
    <source>
        <dbReference type="ARBA" id="ARBA00007757"/>
    </source>
</evidence>
<keyword evidence="10" id="KW-0547">Nucleotide-binding</keyword>
<evidence type="ECO:0000256" key="5">
    <source>
        <dbReference type="ARBA" id="ARBA00023002"/>
    </source>
</evidence>